<comment type="caution">
    <text evidence="2">The sequence shown here is derived from an EMBL/GenBank/DDBJ whole genome shotgun (WGS) entry which is preliminary data.</text>
</comment>
<evidence type="ECO:0000313" key="3">
    <source>
        <dbReference type="Proteomes" id="UP000315295"/>
    </source>
</evidence>
<dbReference type="GO" id="GO:0016020">
    <property type="term" value="C:membrane"/>
    <property type="evidence" value="ECO:0007669"/>
    <property type="project" value="TreeGrafter"/>
</dbReference>
<dbReference type="PANTHER" id="PTHR48055">
    <property type="entry name" value="LEUCINE-RICH REPEAT RECEPTOR PROTEIN KINASE EMS1"/>
    <property type="match status" value="1"/>
</dbReference>
<protein>
    <recommendedName>
        <fullName evidence="1">Protein kinase domain-containing protein</fullName>
    </recommendedName>
</protein>
<dbReference type="InterPro" id="IPR011009">
    <property type="entry name" value="Kinase-like_dom_sf"/>
</dbReference>
<dbReference type="GO" id="GO:0005524">
    <property type="term" value="F:ATP binding"/>
    <property type="evidence" value="ECO:0007669"/>
    <property type="project" value="InterPro"/>
</dbReference>
<evidence type="ECO:0000259" key="1">
    <source>
        <dbReference type="PROSITE" id="PS50011"/>
    </source>
</evidence>
<gene>
    <name evidence="2" type="ORF">C1H46_015856</name>
</gene>
<proteinExistence type="predicted"/>
<feature type="domain" description="Protein kinase" evidence="1">
    <location>
        <begin position="1"/>
        <end position="149"/>
    </location>
</feature>
<dbReference type="AlphaFoldDB" id="A0A540MII2"/>
<dbReference type="Pfam" id="PF07714">
    <property type="entry name" value="PK_Tyr_Ser-Thr"/>
    <property type="match status" value="1"/>
</dbReference>
<sequence length="157" mass="16918">MVAHVADFGIARLIGSGDSMTETMTLATVGYMAPEFGMEGSVSTSGDVYSFGIVLMETFTKRKPTNEMFVGEMSLKQWIADSLFLNAAIDKVVDADILGTEEDGDFVSRRDCLSSVMRLALACTAALPKERINMKDAVVALNKIKAKYLKDSGGVNS</sequence>
<dbReference type="InterPro" id="IPR000719">
    <property type="entry name" value="Prot_kinase_dom"/>
</dbReference>
<dbReference type="InterPro" id="IPR001245">
    <property type="entry name" value="Ser-Thr/Tyr_kinase_cat_dom"/>
</dbReference>
<reference evidence="2 3" key="1">
    <citation type="journal article" date="2019" name="G3 (Bethesda)">
        <title>Sequencing of a Wild Apple (Malus baccata) Genome Unravels the Differences Between Cultivated and Wild Apple Species Regarding Disease Resistance and Cold Tolerance.</title>
        <authorList>
            <person name="Chen X."/>
        </authorList>
    </citation>
    <scope>NUCLEOTIDE SEQUENCE [LARGE SCALE GENOMIC DNA]</scope>
    <source>
        <strain evidence="3">cv. Shandingzi</strain>
        <tissue evidence="2">Leaves</tissue>
    </source>
</reference>
<dbReference type="PANTHER" id="PTHR48055:SF57">
    <property type="entry name" value="PROTEIN KINASE DOMAIN-CONTAINING PROTEIN"/>
    <property type="match status" value="1"/>
</dbReference>
<keyword evidence="3" id="KW-1185">Reference proteome</keyword>
<dbReference type="Proteomes" id="UP000315295">
    <property type="component" value="Unassembled WGS sequence"/>
</dbReference>
<name>A0A540MII2_MALBA</name>
<dbReference type="SUPFAM" id="SSF56112">
    <property type="entry name" value="Protein kinase-like (PK-like)"/>
    <property type="match status" value="1"/>
</dbReference>
<dbReference type="InterPro" id="IPR051564">
    <property type="entry name" value="LRR_receptor-like_kinase"/>
</dbReference>
<organism evidence="2 3">
    <name type="scientific">Malus baccata</name>
    <name type="common">Siberian crab apple</name>
    <name type="synonym">Pyrus baccata</name>
    <dbReference type="NCBI Taxonomy" id="106549"/>
    <lineage>
        <taxon>Eukaryota</taxon>
        <taxon>Viridiplantae</taxon>
        <taxon>Streptophyta</taxon>
        <taxon>Embryophyta</taxon>
        <taxon>Tracheophyta</taxon>
        <taxon>Spermatophyta</taxon>
        <taxon>Magnoliopsida</taxon>
        <taxon>eudicotyledons</taxon>
        <taxon>Gunneridae</taxon>
        <taxon>Pentapetalae</taxon>
        <taxon>rosids</taxon>
        <taxon>fabids</taxon>
        <taxon>Rosales</taxon>
        <taxon>Rosaceae</taxon>
        <taxon>Amygdaloideae</taxon>
        <taxon>Maleae</taxon>
        <taxon>Malus</taxon>
    </lineage>
</organism>
<dbReference type="Gene3D" id="1.10.510.10">
    <property type="entry name" value="Transferase(Phosphotransferase) domain 1"/>
    <property type="match status" value="1"/>
</dbReference>
<dbReference type="GO" id="GO:0004672">
    <property type="term" value="F:protein kinase activity"/>
    <property type="evidence" value="ECO:0007669"/>
    <property type="project" value="InterPro"/>
</dbReference>
<accession>A0A540MII2</accession>
<evidence type="ECO:0000313" key="2">
    <source>
        <dbReference type="EMBL" id="TQD98608.1"/>
    </source>
</evidence>
<dbReference type="PROSITE" id="PS50011">
    <property type="entry name" value="PROTEIN_KINASE_DOM"/>
    <property type="match status" value="1"/>
</dbReference>
<dbReference type="EMBL" id="VIEB01000251">
    <property type="protein sequence ID" value="TQD98608.1"/>
    <property type="molecule type" value="Genomic_DNA"/>
</dbReference>